<dbReference type="VEuPathDB" id="ToxoDB:EMWEY_00060010"/>
<accession>U6M7W2</accession>
<dbReference type="GeneID" id="25339987"/>
<dbReference type="RefSeq" id="XP_013336756.1">
    <property type="nucleotide sequence ID" value="XM_013481302.1"/>
</dbReference>
<dbReference type="OrthoDB" id="397227at2759"/>
<organism evidence="1 2">
    <name type="scientific">Eimeria maxima</name>
    <name type="common">Coccidian parasite</name>
    <dbReference type="NCBI Taxonomy" id="5804"/>
    <lineage>
        <taxon>Eukaryota</taxon>
        <taxon>Sar</taxon>
        <taxon>Alveolata</taxon>
        <taxon>Apicomplexa</taxon>
        <taxon>Conoidasida</taxon>
        <taxon>Coccidia</taxon>
        <taxon>Eucoccidiorida</taxon>
        <taxon>Eimeriorina</taxon>
        <taxon>Eimeriidae</taxon>
        <taxon>Eimeria</taxon>
    </lineage>
</organism>
<dbReference type="Proteomes" id="UP000030763">
    <property type="component" value="Unassembled WGS sequence"/>
</dbReference>
<sequence length="284" mass="33280">ETVNEAIDWTAYRVAPGWTNEMLLAFDRLTASSPGFMGKSQVLEFVKEIHKLFQPQISQLRRGRDRIRKRKIEQKDTINIITQFNTFIHKDNIHKDIHHHDDFYQHVTQDLALDSIEEGMRMVSFEMFHRVAMKLGLSVGHRHSRMLWIMVGFEDYEEIQQFLPERDVKLGIIRVYLQPITILGKPFTNKDEHLSSIVSYKGLINFFLFKRLLKHLEIIIPDKAARALWDELPKDPMEITDFLPAGLLEGNIKTKYLRLEMDNLGLDPMKGRVVSIDCLRKKLP</sequence>
<gene>
    <name evidence="1" type="ORF">EMWEY_00060010</name>
</gene>
<proteinExistence type="predicted"/>
<evidence type="ECO:0000313" key="2">
    <source>
        <dbReference type="Proteomes" id="UP000030763"/>
    </source>
</evidence>
<evidence type="ECO:0000313" key="1">
    <source>
        <dbReference type="EMBL" id="CDJ60111.1"/>
    </source>
</evidence>
<protein>
    <submittedName>
        <fullName evidence="1">EF hand domain-containing protein, putative</fullName>
    </submittedName>
</protein>
<reference evidence="1" key="2">
    <citation type="submission" date="2013-10" db="EMBL/GenBank/DDBJ databases">
        <authorList>
            <person name="Aslett M."/>
        </authorList>
    </citation>
    <scope>NUCLEOTIDE SEQUENCE [LARGE SCALE GENOMIC DNA]</scope>
    <source>
        <strain evidence="1">Weybridge</strain>
    </source>
</reference>
<reference evidence="1" key="1">
    <citation type="submission" date="2013-10" db="EMBL/GenBank/DDBJ databases">
        <title>Genomic analysis of the causative agents of coccidiosis in chickens.</title>
        <authorList>
            <person name="Reid A.J."/>
            <person name="Blake D."/>
            <person name="Billington K."/>
            <person name="Browne H."/>
            <person name="Dunn M."/>
            <person name="Hung S."/>
            <person name="Kawahara F."/>
            <person name="Miranda-Saavedra D."/>
            <person name="Mourier T."/>
            <person name="Nagra H."/>
            <person name="Otto T.D."/>
            <person name="Rawlings N."/>
            <person name="Sanchez A."/>
            <person name="Sanders M."/>
            <person name="Subramaniam C."/>
            <person name="Tay Y."/>
            <person name="Dear P."/>
            <person name="Doerig C."/>
            <person name="Gruber A."/>
            <person name="Parkinson J."/>
            <person name="Shirley M."/>
            <person name="Wan K.L."/>
            <person name="Berriman M."/>
            <person name="Tomley F."/>
            <person name="Pain A."/>
        </authorList>
    </citation>
    <scope>NUCLEOTIDE SEQUENCE [LARGE SCALE GENOMIC DNA]</scope>
    <source>
        <strain evidence="1">Weybridge</strain>
    </source>
</reference>
<feature type="non-terminal residue" evidence="1">
    <location>
        <position position="284"/>
    </location>
</feature>
<dbReference type="EMBL" id="HG721327">
    <property type="protein sequence ID" value="CDJ60111.1"/>
    <property type="molecule type" value="Genomic_DNA"/>
</dbReference>
<keyword evidence="2" id="KW-1185">Reference proteome</keyword>
<dbReference type="AlphaFoldDB" id="U6M7W2"/>
<feature type="non-terminal residue" evidence="1">
    <location>
        <position position="1"/>
    </location>
</feature>
<name>U6M7W2_EIMMA</name>